<evidence type="ECO:0000313" key="3">
    <source>
        <dbReference type="EMBL" id="KFD70448.1"/>
    </source>
</evidence>
<organism evidence="2 4">
    <name type="scientific">Trichuris suis</name>
    <name type="common">pig whipworm</name>
    <dbReference type="NCBI Taxonomy" id="68888"/>
    <lineage>
        <taxon>Eukaryota</taxon>
        <taxon>Metazoa</taxon>
        <taxon>Ecdysozoa</taxon>
        <taxon>Nematoda</taxon>
        <taxon>Enoplea</taxon>
        <taxon>Dorylaimia</taxon>
        <taxon>Trichinellida</taxon>
        <taxon>Trichuridae</taxon>
        <taxon>Trichuris</taxon>
    </lineage>
</organism>
<gene>
    <name evidence="2" type="ORF">M513_00949</name>
    <name evidence="3" type="ORF">M514_00949</name>
</gene>
<dbReference type="Proteomes" id="UP000030764">
    <property type="component" value="Unassembled WGS sequence"/>
</dbReference>
<accession>A0A085MLU0</accession>
<sequence>MSWDAEQSFPSLRSLIRNDKIKIPFEERPGVVYEIKCGCNASYIGETGNTLLDRFGEHMTALNGYRTAEEELNGAYRKRRGRPPTIPPLQATEKAKNSSSVVEHSSQCSLGLHPRIICRESQFRLRQIKESLFIRNNVSINHDRG</sequence>
<proteinExistence type="predicted"/>
<evidence type="ECO:0000256" key="1">
    <source>
        <dbReference type="SAM" id="MobiDB-lite"/>
    </source>
</evidence>
<dbReference type="Proteomes" id="UP000030758">
    <property type="component" value="Unassembled WGS sequence"/>
</dbReference>
<keyword evidence="4" id="KW-1185">Reference proteome</keyword>
<evidence type="ECO:0008006" key="5">
    <source>
        <dbReference type="Google" id="ProtNLM"/>
    </source>
</evidence>
<dbReference type="AlphaFoldDB" id="A0A085MLU0"/>
<name>A0A085MLU0_9BILA</name>
<feature type="region of interest" description="Disordered" evidence="1">
    <location>
        <begin position="78"/>
        <end position="100"/>
    </location>
</feature>
<dbReference type="EMBL" id="KL363185">
    <property type="protein sequence ID" value="KFD58186.1"/>
    <property type="molecule type" value="Genomic_DNA"/>
</dbReference>
<reference evidence="2 4" key="1">
    <citation type="journal article" date="2014" name="Nat. Genet.">
        <title>Genome and transcriptome of the porcine whipworm Trichuris suis.</title>
        <authorList>
            <person name="Jex A.R."/>
            <person name="Nejsum P."/>
            <person name="Schwarz E.M."/>
            <person name="Hu L."/>
            <person name="Young N.D."/>
            <person name="Hall R.S."/>
            <person name="Korhonen P.K."/>
            <person name="Liao S."/>
            <person name="Thamsborg S."/>
            <person name="Xia J."/>
            <person name="Xu P."/>
            <person name="Wang S."/>
            <person name="Scheerlinck J.P."/>
            <person name="Hofmann A."/>
            <person name="Sternberg P.W."/>
            <person name="Wang J."/>
            <person name="Gasser R.B."/>
        </authorList>
    </citation>
    <scope>NUCLEOTIDE SEQUENCE [LARGE SCALE GENOMIC DNA]</scope>
    <source>
        <strain evidence="3">DCEP-RM93F</strain>
        <strain evidence="2">DCEP-RM93M</strain>
    </source>
</reference>
<protein>
    <recommendedName>
        <fullName evidence="5">GIY-YIG domain-containing protein</fullName>
    </recommendedName>
</protein>
<dbReference type="EMBL" id="KL367487">
    <property type="protein sequence ID" value="KFD70448.1"/>
    <property type="molecule type" value="Genomic_DNA"/>
</dbReference>
<evidence type="ECO:0000313" key="2">
    <source>
        <dbReference type="EMBL" id="KFD58186.1"/>
    </source>
</evidence>
<evidence type="ECO:0000313" key="4">
    <source>
        <dbReference type="Proteomes" id="UP000030764"/>
    </source>
</evidence>